<gene>
    <name evidence="1" type="ORF">S01H1_78325</name>
</gene>
<proteinExistence type="predicted"/>
<dbReference type="AlphaFoldDB" id="X0YC95"/>
<sequence>PTNFEIFISDKTRVYDDIENDIDNSDDNDENNHMI</sequence>
<evidence type="ECO:0000313" key="1">
    <source>
        <dbReference type="EMBL" id="GAG44922.1"/>
    </source>
</evidence>
<feature type="non-terminal residue" evidence="1">
    <location>
        <position position="1"/>
    </location>
</feature>
<comment type="caution">
    <text evidence="1">The sequence shown here is derived from an EMBL/GenBank/DDBJ whole genome shotgun (WGS) entry which is preliminary data.</text>
</comment>
<accession>X0YC95</accession>
<organism evidence="1">
    <name type="scientific">marine sediment metagenome</name>
    <dbReference type="NCBI Taxonomy" id="412755"/>
    <lineage>
        <taxon>unclassified sequences</taxon>
        <taxon>metagenomes</taxon>
        <taxon>ecological metagenomes</taxon>
    </lineage>
</organism>
<name>X0YC95_9ZZZZ</name>
<protein>
    <submittedName>
        <fullName evidence="1">Uncharacterized protein</fullName>
    </submittedName>
</protein>
<dbReference type="EMBL" id="BARS01052706">
    <property type="protein sequence ID" value="GAG44922.1"/>
    <property type="molecule type" value="Genomic_DNA"/>
</dbReference>
<reference evidence="1" key="1">
    <citation type="journal article" date="2014" name="Front. Microbiol.">
        <title>High frequency of phylogenetically diverse reductive dehalogenase-homologous genes in deep subseafloor sedimentary metagenomes.</title>
        <authorList>
            <person name="Kawai M."/>
            <person name="Futagami T."/>
            <person name="Toyoda A."/>
            <person name="Takaki Y."/>
            <person name="Nishi S."/>
            <person name="Hori S."/>
            <person name="Arai W."/>
            <person name="Tsubouchi T."/>
            <person name="Morono Y."/>
            <person name="Uchiyama I."/>
            <person name="Ito T."/>
            <person name="Fujiyama A."/>
            <person name="Inagaki F."/>
            <person name="Takami H."/>
        </authorList>
    </citation>
    <scope>NUCLEOTIDE SEQUENCE</scope>
    <source>
        <strain evidence="1">Expedition CK06-06</strain>
    </source>
</reference>